<keyword evidence="1" id="KW-0001">2Fe-2S</keyword>
<keyword evidence="2" id="KW-0676">Redox-active center</keyword>
<evidence type="ECO:0000256" key="1">
    <source>
        <dbReference type="ARBA" id="ARBA00022714"/>
    </source>
</evidence>
<name>A7ASA7_BABBO</name>
<dbReference type="PANTHER" id="PTHR10293:SF72">
    <property type="entry name" value="MONOTHIOL GLUTAREDOXIN-S14, CHLOROPLASTIC"/>
    <property type="match status" value="1"/>
</dbReference>
<evidence type="ECO:0000259" key="3">
    <source>
        <dbReference type="Pfam" id="PF00462"/>
    </source>
</evidence>
<dbReference type="PROSITE" id="PS51354">
    <property type="entry name" value="GLUTAREDOXIN_2"/>
    <property type="match status" value="1"/>
</dbReference>
<evidence type="ECO:0000256" key="2">
    <source>
        <dbReference type="ARBA" id="ARBA00023284"/>
    </source>
</evidence>
<dbReference type="Proteomes" id="UP000002173">
    <property type="component" value="Unassembled WGS sequence"/>
</dbReference>
<dbReference type="SUPFAM" id="SSF52833">
    <property type="entry name" value="Thioredoxin-like"/>
    <property type="match status" value="1"/>
</dbReference>
<dbReference type="Pfam" id="PF00462">
    <property type="entry name" value="Glutaredoxin"/>
    <property type="match status" value="1"/>
</dbReference>
<reference evidence="4 5" key="1">
    <citation type="journal article" date="2007" name="PLoS Pathog.">
        <title>Genome sequence of Babesia bovis and comparative analysis of apicomplexan hemoprotozoa.</title>
        <authorList>
            <person name="Brayton K.A."/>
            <person name="Lau A.O.T."/>
            <person name="Herndon D.R."/>
            <person name="Hannick L."/>
            <person name="Kappmeyer L.S."/>
            <person name="Berens S.J."/>
            <person name="Bidwell S.L."/>
            <person name="Brown W.C."/>
            <person name="Crabtree J."/>
            <person name="Fadrosh D."/>
            <person name="Feldblum T."/>
            <person name="Forberger H.A."/>
            <person name="Haas B.J."/>
            <person name="Howell J.M."/>
            <person name="Khouri H."/>
            <person name="Koo H."/>
            <person name="Mann D.J."/>
            <person name="Norimine J."/>
            <person name="Paulsen I.T."/>
            <person name="Radune D."/>
            <person name="Ren Q."/>
            <person name="Smith R.K. Jr."/>
            <person name="Suarez C.E."/>
            <person name="White O."/>
            <person name="Wortman J.R."/>
            <person name="Knowles D.P. Jr."/>
            <person name="McElwain T.F."/>
            <person name="Nene V.M."/>
        </authorList>
    </citation>
    <scope>NUCLEOTIDE SEQUENCE [LARGE SCALE GENOMIC DNA]</scope>
    <source>
        <strain evidence="4">T2Bo</strain>
    </source>
</reference>
<sequence>MFSGITLPFVLSHYFGSSWIYTTSKIASWKLEQSKESCSDDTKDSALPELKPETEQKIKEEITKYNVVLFIKGTANKPACKYSRQAIDILKESRAPIIRTVNVLDDPDLSSTLEVNLLVG</sequence>
<protein>
    <recommendedName>
        <fullName evidence="3">Glutaredoxin domain-containing protein</fullName>
    </recommendedName>
</protein>
<dbReference type="InterPro" id="IPR036249">
    <property type="entry name" value="Thioredoxin-like_sf"/>
</dbReference>
<organism evidence="4 5">
    <name type="scientific">Babesia bovis</name>
    <dbReference type="NCBI Taxonomy" id="5865"/>
    <lineage>
        <taxon>Eukaryota</taxon>
        <taxon>Sar</taxon>
        <taxon>Alveolata</taxon>
        <taxon>Apicomplexa</taxon>
        <taxon>Aconoidasida</taxon>
        <taxon>Piroplasmida</taxon>
        <taxon>Babesiidae</taxon>
        <taxon>Babesia</taxon>
    </lineage>
</organism>
<keyword evidence="1" id="KW-0408">Iron</keyword>
<dbReference type="STRING" id="5865.A7ASA7"/>
<dbReference type="VEuPathDB" id="PiroplasmaDB:BBOV_IV010730"/>
<keyword evidence="5" id="KW-1185">Reference proteome</keyword>
<evidence type="ECO:0000313" key="5">
    <source>
        <dbReference type="Proteomes" id="UP000002173"/>
    </source>
</evidence>
<comment type="caution">
    <text evidence="4">The sequence shown here is derived from an EMBL/GenBank/DDBJ whole genome shotgun (WGS) entry which is preliminary data.</text>
</comment>
<dbReference type="GO" id="GO:0051537">
    <property type="term" value="F:2 iron, 2 sulfur cluster binding"/>
    <property type="evidence" value="ECO:0007669"/>
    <property type="project" value="UniProtKB-KW"/>
</dbReference>
<dbReference type="eggNOG" id="KOG0911">
    <property type="taxonomic scope" value="Eukaryota"/>
</dbReference>
<gene>
    <name evidence="4" type="ORF">BBOV_IV010730</name>
</gene>
<proteinExistence type="predicted"/>
<keyword evidence="1" id="KW-0479">Metal-binding</keyword>
<dbReference type="EMBL" id="AAXT01000002">
    <property type="protein sequence ID" value="EDO07426.1"/>
    <property type="molecule type" value="Genomic_DNA"/>
</dbReference>
<feature type="domain" description="Glutaredoxin" evidence="3">
    <location>
        <begin position="67"/>
        <end position="113"/>
    </location>
</feature>
<dbReference type="InParanoid" id="A7ASA7"/>
<accession>A7ASA7</accession>
<reference evidence="5" key="2">
    <citation type="journal article" date="2020" name="Data Brief">
        <title>Transcriptome dataset of Babesia bovis life stages within vertebrate and invertebrate hosts.</title>
        <authorList>
            <person name="Ueti M.W."/>
            <person name="Johnson W.C."/>
            <person name="Kappmeyer L.S."/>
            <person name="Herndon D.R."/>
            <person name="Mousel M.R."/>
            <person name="Reif K.E."/>
            <person name="Taus N.S."/>
            <person name="Ifeonu O.O."/>
            <person name="Silva J.C."/>
            <person name="Suarez C.E."/>
            <person name="Brayton K.A."/>
        </authorList>
    </citation>
    <scope>NUCLEOTIDE SEQUENCE [LARGE SCALE GENOMIC DNA]</scope>
</reference>
<dbReference type="InterPro" id="IPR002109">
    <property type="entry name" value="Glutaredoxin"/>
</dbReference>
<evidence type="ECO:0000313" key="4">
    <source>
        <dbReference type="EMBL" id="EDO07426.1"/>
    </source>
</evidence>
<dbReference type="InterPro" id="IPR004480">
    <property type="entry name" value="Monothiol_GRX-rel"/>
</dbReference>
<dbReference type="Gene3D" id="3.40.30.10">
    <property type="entry name" value="Glutaredoxin"/>
    <property type="match status" value="1"/>
</dbReference>
<reference evidence="5" key="3">
    <citation type="journal article" date="2021" name="Int. J. Parasitol.">
        <title>Comparative analysis of gene expression between Babesia bovis blood stages and kinetes allowed by improved genome annotation.</title>
        <authorList>
            <person name="Ueti M.W."/>
            <person name="Johnson W.C."/>
            <person name="Kappmeyer L.S."/>
            <person name="Herndon D.R."/>
            <person name="Mousel M.R."/>
            <person name="Reif K.E."/>
            <person name="Taus N.S."/>
            <person name="Ifeonu O.O."/>
            <person name="Silva J.C."/>
            <person name="Suarez C.E."/>
            <person name="Brayton K.A."/>
        </authorList>
    </citation>
    <scope>NUCLEOTIDE SEQUENCE [LARGE SCALE GENOMIC DNA]</scope>
</reference>
<dbReference type="PANTHER" id="PTHR10293">
    <property type="entry name" value="GLUTAREDOXIN FAMILY MEMBER"/>
    <property type="match status" value="1"/>
</dbReference>
<keyword evidence="1" id="KW-0411">Iron-sulfur</keyword>
<dbReference type="AlphaFoldDB" id="A7ASA7"/>